<dbReference type="InterPro" id="IPR016589">
    <property type="entry name" value="tRNA_splic_SEN2"/>
</dbReference>
<reference evidence="12" key="3">
    <citation type="submission" date="2025-04" db="UniProtKB">
        <authorList>
            <consortium name="RefSeq"/>
        </authorList>
    </citation>
    <scope>IDENTIFICATION</scope>
    <source>
        <strain evidence="12">CBS 781.70</strain>
    </source>
</reference>
<dbReference type="PANTHER" id="PTHR21227">
    <property type="entry name" value="TRNA-SPLICING ENDONUCLEASE SUBUNIT SEN2"/>
    <property type="match status" value="1"/>
</dbReference>
<keyword evidence="4" id="KW-0456">Lyase</keyword>
<dbReference type="CDD" id="cd22363">
    <property type="entry name" value="tRNA-intron_lyase_C"/>
    <property type="match status" value="1"/>
</dbReference>
<protein>
    <recommendedName>
        <fullName evidence="2">tRNA-intron lyase</fullName>
        <ecNumber evidence="2">4.6.1.16</ecNumber>
    </recommendedName>
    <alternativeName>
        <fullName evidence="5">tRNA-intron endonuclease Sen2</fullName>
    </alternativeName>
</protein>
<feature type="domain" description="tRNA intron endonuclease catalytic" evidence="9">
    <location>
        <begin position="279"/>
        <end position="333"/>
    </location>
</feature>
<evidence type="ECO:0000256" key="2">
    <source>
        <dbReference type="ARBA" id="ARBA00012573"/>
    </source>
</evidence>
<evidence type="ECO:0000256" key="4">
    <source>
        <dbReference type="ARBA" id="ARBA00023239"/>
    </source>
</evidence>
<dbReference type="Pfam" id="PF01974">
    <property type="entry name" value="tRNA_int_endo"/>
    <property type="match status" value="1"/>
</dbReference>
<feature type="region of interest" description="Disordered" evidence="8">
    <location>
        <begin position="149"/>
        <end position="175"/>
    </location>
</feature>
<reference evidence="10 12" key="1">
    <citation type="submission" date="2020-01" db="EMBL/GenBank/DDBJ databases">
        <authorList>
            <consortium name="DOE Joint Genome Institute"/>
            <person name="Haridas S."/>
            <person name="Albert R."/>
            <person name="Binder M."/>
            <person name="Bloem J."/>
            <person name="Labutti K."/>
            <person name="Salamov A."/>
            <person name="Andreopoulos B."/>
            <person name="Baker S.E."/>
            <person name="Barry K."/>
            <person name="Bills G."/>
            <person name="Bluhm B.H."/>
            <person name="Cannon C."/>
            <person name="Castanera R."/>
            <person name="Culley D.E."/>
            <person name="Daum C."/>
            <person name="Ezra D."/>
            <person name="Gonzalez J.B."/>
            <person name="Henrissat B."/>
            <person name="Kuo A."/>
            <person name="Liang C."/>
            <person name="Lipzen A."/>
            <person name="Lutzoni F."/>
            <person name="Magnuson J."/>
            <person name="Mondo S."/>
            <person name="Nolan M."/>
            <person name="Ohm R."/>
            <person name="Pangilinan J."/>
            <person name="Park H.-J."/>
            <person name="Ramirez L."/>
            <person name="Alfaro M."/>
            <person name="Sun H."/>
            <person name="Tritt A."/>
            <person name="Yoshinaga Y."/>
            <person name="Zwiers L.-H."/>
            <person name="Turgeon B.G."/>
            <person name="Goodwin S.B."/>
            <person name="Spatafora J.W."/>
            <person name="Crous P.W."/>
            <person name="Grigoriev I.V."/>
        </authorList>
    </citation>
    <scope>NUCLEOTIDE SEQUENCE</scope>
    <source>
        <strain evidence="10 12">CBS 781.70</strain>
    </source>
</reference>
<keyword evidence="11" id="KW-1185">Reference proteome</keyword>
<dbReference type="SUPFAM" id="SSF53032">
    <property type="entry name" value="tRNA-intron endonuclease catalytic domain-like"/>
    <property type="match status" value="1"/>
</dbReference>
<dbReference type="GO" id="GO:0000379">
    <property type="term" value="P:tRNA-type intron splice site recognition and cleavage"/>
    <property type="evidence" value="ECO:0007669"/>
    <property type="project" value="TreeGrafter"/>
</dbReference>
<dbReference type="InterPro" id="IPR006676">
    <property type="entry name" value="tRNA_splic"/>
</dbReference>
<proteinExistence type="inferred from homology"/>
<comment type="similarity">
    <text evidence="1">Belongs to the tRNA-intron endonuclease family.</text>
</comment>
<dbReference type="PIRSF" id="PIRSF011789">
    <property type="entry name" value="tRNA_splic_SEN2"/>
    <property type="match status" value="1"/>
</dbReference>
<feature type="active site" evidence="7">
    <location>
        <position position="317"/>
    </location>
</feature>
<dbReference type="Proteomes" id="UP000504638">
    <property type="component" value="Unplaced"/>
</dbReference>
<evidence type="ECO:0000256" key="1">
    <source>
        <dbReference type="ARBA" id="ARBA00008078"/>
    </source>
</evidence>
<evidence type="ECO:0000256" key="5">
    <source>
        <dbReference type="ARBA" id="ARBA00032432"/>
    </source>
</evidence>
<dbReference type="GeneID" id="54416300"/>
<evidence type="ECO:0000256" key="3">
    <source>
        <dbReference type="ARBA" id="ARBA00022694"/>
    </source>
</evidence>
<feature type="non-terminal residue" evidence="10">
    <location>
        <position position="412"/>
    </location>
</feature>
<dbReference type="GO" id="GO:0000213">
    <property type="term" value="F:tRNA-intron lyase activity"/>
    <property type="evidence" value="ECO:0007669"/>
    <property type="project" value="UniProtKB-EC"/>
</dbReference>
<dbReference type="Gene3D" id="3.40.1350.10">
    <property type="match status" value="1"/>
</dbReference>
<keyword evidence="3" id="KW-0819">tRNA processing</keyword>
<dbReference type="AlphaFoldDB" id="A0A6G1FVB5"/>
<sequence>PSDRRNGRPNMHLIYSERLPIKVHPLPSVTTNPLSVVHVLLVLAKHFFTTPESIPSPVYEGSFSTETRSVQITATTTINALWKCGFFGKGSLSRSEPAWLQTEKNRRGLYLKGTSEIVTGKRRKERRKFKLDRQRAQLKALEDQLRRERGEILEEPSADQTNESQSATAVKEETDAVDIQPSPVADAALLSTEQTDSIEVLDQEHLQLSLEEAFFLAYGLGVLRINVPSTVSSAAINGLESSNEATEASQDSYSLMNLFRAHSYFPPAPIETLSPDDPFLLQYITYHHFRSLGWVVRPGLKFACDYMLYLKGPVFTHAEFAIVIVPNYKGVHWDSEDGQSSKRYRAKDWWRMHCTNRVQSHVFKTLVLTYVEVPEPSVIKEFQEHRDVGGLLRQYKVREFCIKRWTPNRNRD</sequence>
<evidence type="ECO:0000256" key="7">
    <source>
        <dbReference type="PIRSR" id="PIRSR011789-1"/>
    </source>
</evidence>
<accession>A0A6G1FVB5</accession>
<dbReference type="RefSeq" id="XP_033531232.1">
    <property type="nucleotide sequence ID" value="XM_033675730.1"/>
</dbReference>
<evidence type="ECO:0000259" key="9">
    <source>
        <dbReference type="Pfam" id="PF01974"/>
    </source>
</evidence>
<feature type="active site" evidence="7">
    <location>
        <position position="364"/>
    </location>
</feature>
<dbReference type="EMBL" id="ML975171">
    <property type="protein sequence ID" value="KAF1809601.1"/>
    <property type="molecule type" value="Genomic_DNA"/>
</dbReference>
<name>A0A6G1FVB5_9PEZI</name>
<evidence type="ECO:0000313" key="12">
    <source>
        <dbReference type="RefSeq" id="XP_033531232.1"/>
    </source>
</evidence>
<feature type="compositionally biased region" description="Polar residues" evidence="8">
    <location>
        <begin position="158"/>
        <end position="168"/>
    </location>
</feature>
<dbReference type="GO" id="GO:0000214">
    <property type="term" value="C:tRNA-intron endonuclease complex"/>
    <property type="evidence" value="ECO:0007669"/>
    <property type="project" value="InterPro"/>
</dbReference>
<gene>
    <name evidence="10 12" type="ORF">P152DRAFT_381184</name>
</gene>
<reference evidence="12" key="2">
    <citation type="submission" date="2020-04" db="EMBL/GenBank/DDBJ databases">
        <authorList>
            <consortium name="NCBI Genome Project"/>
        </authorList>
    </citation>
    <scope>NUCLEOTIDE SEQUENCE</scope>
    <source>
        <strain evidence="12">CBS 781.70</strain>
    </source>
</reference>
<dbReference type="GO" id="GO:0005737">
    <property type="term" value="C:cytoplasm"/>
    <property type="evidence" value="ECO:0007669"/>
    <property type="project" value="TreeGrafter"/>
</dbReference>
<dbReference type="InterPro" id="IPR006677">
    <property type="entry name" value="tRNA_intron_Endonuc_cat-like"/>
</dbReference>
<feature type="active site" evidence="7">
    <location>
        <position position="309"/>
    </location>
</feature>
<organism evidence="10">
    <name type="scientific">Eremomyces bilateralis CBS 781.70</name>
    <dbReference type="NCBI Taxonomy" id="1392243"/>
    <lineage>
        <taxon>Eukaryota</taxon>
        <taxon>Fungi</taxon>
        <taxon>Dikarya</taxon>
        <taxon>Ascomycota</taxon>
        <taxon>Pezizomycotina</taxon>
        <taxon>Dothideomycetes</taxon>
        <taxon>Dothideomycetes incertae sedis</taxon>
        <taxon>Eremomycetales</taxon>
        <taxon>Eremomycetaceae</taxon>
        <taxon>Eremomyces</taxon>
    </lineage>
</organism>
<evidence type="ECO:0000313" key="11">
    <source>
        <dbReference type="Proteomes" id="UP000504638"/>
    </source>
</evidence>
<dbReference type="PANTHER" id="PTHR21227:SF0">
    <property type="entry name" value="TRNA-SPLICING ENDONUCLEASE SUBUNIT SEN2"/>
    <property type="match status" value="1"/>
</dbReference>
<dbReference type="GO" id="GO:0003676">
    <property type="term" value="F:nucleic acid binding"/>
    <property type="evidence" value="ECO:0007669"/>
    <property type="project" value="InterPro"/>
</dbReference>
<dbReference type="InterPro" id="IPR036167">
    <property type="entry name" value="tRNA_intron_Endo_cat-like_sf"/>
</dbReference>
<feature type="non-terminal residue" evidence="10">
    <location>
        <position position="1"/>
    </location>
</feature>
<dbReference type="InterPro" id="IPR011856">
    <property type="entry name" value="tRNA_endonuc-like_dom_sf"/>
</dbReference>
<evidence type="ECO:0000313" key="10">
    <source>
        <dbReference type="EMBL" id="KAF1809601.1"/>
    </source>
</evidence>
<comment type="catalytic activity">
    <reaction evidence="6">
        <text>pretRNA = a 3'-half-tRNA molecule with a 5'-OH end + a 5'-half-tRNA molecule with a 2',3'-cyclic phosphate end + an intron with a 2',3'-cyclic phosphate and a 5'-hydroxyl terminus.</text>
        <dbReference type="EC" id="4.6.1.16"/>
    </reaction>
</comment>
<dbReference type="EC" id="4.6.1.16" evidence="2"/>
<evidence type="ECO:0000256" key="6">
    <source>
        <dbReference type="ARBA" id="ARBA00034031"/>
    </source>
</evidence>
<dbReference type="OrthoDB" id="10249562at2759"/>
<evidence type="ECO:0000256" key="8">
    <source>
        <dbReference type="SAM" id="MobiDB-lite"/>
    </source>
</evidence>